<organism evidence="1">
    <name type="scientific">viral metagenome</name>
    <dbReference type="NCBI Taxonomy" id="1070528"/>
    <lineage>
        <taxon>unclassified sequences</taxon>
        <taxon>metagenomes</taxon>
        <taxon>organismal metagenomes</taxon>
    </lineage>
</organism>
<protein>
    <submittedName>
        <fullName evidence="1">Uncharacterized protein</fullName>
    </submittedName>
</protein>
<sequence length="98" mass="11940">MKFLYIIFQFILLLCIARSDNIPRLWLRIPHYNVNYRVIDFLNNNQINNCFEYMETQTHLKLKCWRENGLINIDIKVNDYTVNDKIYLHVQPYDSIVV</sequence>
<dbReference type="AlphaFoldDB" id="A0A6C0C2D6"/>
<dbReference type="EMBL" id="MN739326">
    <property type="protein sequence ID" value="QHS98855.1"/>
    <property type="molecule type" value="Genomic_DNA"/>
</dbReference>
<name>A0A6C0C2D6_9ZZZZ</name>
<proteinExistence type="predicted"/>
<accession>A0A6C0C2D6</accession>
<evidence type="ECO:0000313" key="1">
    <source>
        <dbReference type="EMBL" id="QHS98855.1"/>
    </source>
</evidence>
<reference evidence="1" key="1">
    <citation type="journal article" date="2020" name="Nature">
        <title>Giant virus diversity and host interactions through global metagenomics.</title>
        <authorList>
            <person name="Schulz F."/>
            <person name="Roux S."/>
            <person name="Paez-Espino D."/>
            <person name="Jungbluth S."/>
            <person name="Walsh D.A."/>
            <person name="Denef V.J."/>
            <person name="McMahon K.D."/>
            <person name="Konstantinidis K.T."/>
            <person name="Eloe-Fadrosh E.A."/>
            <person name="Kyrpides N.C."/>
            <person name="Woyke T."/>
        </authorList>
    </citation>
    <scope>NUCLEOTIDE SEQUENCE</scope>
    <source>
        <strain evidence="1">GVMAG-M-3300020185-18</strain>
    </source>
</reference>